<gene>
    <name evidence="2" type="ORF">HHI36_005079</name>
</gene>
<comment type="caution">
    <text evidence="2">The sequence shown here is derived from an EMBL/GenBank/DDBJ whole genome shotgun (WGS) entry which is preliminary data.</text>
</comment>
<evidence type="ECO:0000313" key="3">
    <source>
        <dbReference type="Proteomes" id="UP001516400"/>
    </source>
</evidence>
<protein>
    <submittedName>
        <fullName evidence="2">Uncharacterized protein</fullName>
    </submittedName>
</protein>
<name>A0ABD2NTL7_9CUCU</name>
<evidence type="ECO:0000256" key="1">
    <source>
        <dbReference type="SAM" id="Coils"/>
    </source>
</evidence>
<reference evidence="2 3" key="1">
    <citation type="journal article" date="2021" name="BMC Biol.">
        <title>Horizontally acquired antibacterial genes associated with adaptive radiation of ladybird beetles.</title>
        <authorList>
            <person name="Li H.S."/>
            <person name="Tang X.F."/>
            <person name="Huang Y.H."/>
            <person name="Xu Z.Y."/>
            <person name="Chen M.L."/>
            <person name="Du X.Y."/>
            <person name="Qiu B.Y."/>
            <person name="Chen P.T."/>
            <person name="Zhang W."/>
            <person name="Slipinski A."/>
            <person name="Escalona H.E."/>
            <person name="Waterhouse R.M."/>
            <person name="Zwick A."/>
            <person name="Pang H."/>
        </authorList>
    </citation>
    <scope>NUCLEOTIDE SEQUENCE [LARGE SCALE GENOMIC DNA]</scope>
    <source>
        <strain evidence="2">SYSU2018</strain>
    </source>
</reference>
<proteinExistence type="predicted"/>
<sequence>MPNQEEDISIQVVRSNREIDLENKLLEKEEKVEILEEKIETRKQSLQDQEKYLAQKSLKAETKIAEMYNRLYMRLKEDSTEKIEIFQTVKSVKNSEISSDEINISVENNHIENIGDKTSH</sequence>
<dbReference type="Proteomes" id="UP001516400">
    <property type="component" value="Unassembled WGS sequence"/>
</dbReference>
<dbReference type="AlphaFoldDB" id="A0ABD2NTL7"/>
<keyword evidence="1" id="KW-0175">Coiled coil</keyword>
<organism evidence="2 3">
    <name type="scientific">Cryptolaemus montrouzieri</name>
    <dbReference type="NCBI Taxonomy" id="559131"/>
    <lineage>
        <taxon>Eukaryota</taxon>
        <taxon>Metazoa</taxon>
        <taxon>Ecdysozoa</taxon>
        <taxon>Arthropoda</taxon>
        <taxon>Hexapoda</taxon>
        <taxon>Insecta</taxon>
        <taxon>Pterygota</taxon>
        <taxon>Neoptera</taxon>
        <taxon>Endopterygota</taxon>
        <taxon>Coleoptera</taxon>
        <taxon>Polyphaga</taxon>
        <taxon>Cucujiformia</taxon>
        <taxon>Coccinelloidea</taxon>
        <taxon>Coccinellidae</taxon>
        <taxon>Scymninae</taxon>
        <taxon>Scymnini</taxon>
        <taxon>Cryptolaemus</taxon>
    </lineage>
</organism>
<feature type="coiled-coil region" evidence="1">
    <location>
        <begin position="18"/>
        <end position="45"/>
    </location>
</feature>
<dbReference type="EMBL" id="JABFTP020000144">
    <property type="protein sequence ID" value="KAL3281874.1"/>
    <property type="molecule type" value="Genomic_DNA"/>
</dbReference>
<keyword evidence="3" id="KW-1185">Reference proteome</keyword>
<accession>A0ABD2NTL7</accession>
<evidence type="ECO:0000313" key="2">
    <source>
        <dbReference type="EMBL" id="KAL3281874.1"/>
    </source>
</evidence>